<dbReference type="InParanoid" id="A0A6P7GG78"/>
<proteinExistence type="predicted"/>
<accession>A0A6P7GG78</accession>
<dbReference type="AlphaFoldDB" id="A0A6P7GG78"/>
<evidence type="ECO:0000313" key="2">
    <source>
        <dbReference type="RefSeq" id="XP_028148721.1"/>
    </source>
</evidence>
<feature type="region of interest" description="Disordered" evidence="1">
    <location>
        <begin position="130"/>
        <end position="230"/>
    </location>
</feature>
<dbReference type="RefSeq" id="XP_028148721.1">
    <property type="nucleotide sequence ID" value="XM_028292920.1"/>
</dbReference>
<name>A0A6P7GG78_DIAVI</name>
<feature type="compositionally biased region" description="Basic and acidic residues" evidence="1">
    <location>
        <begin position="185"/>
        <end position="204"/>
    </location>
</feature>
<sequence>MPFSSRNKEIMRLVKVKACEIIFSPSKRTYQDMKKKRDQENIDPESDCHQAQKKLNTLSNSVLLEIDNAQSIAPVVSPKEMEDIIKNATVVFDDSFSCLENIHETLDLLENNSIIENSLENNHTSLQNVMESTNQEKEDSGESYEPEMDDESSDTNSSLSFEIERDASNATDQEINKPKNKKKQKGENKKEKNKLLRMRGEKYLGFRKPAGQRNTFHDKSRTERKMKARL</sequence>
<evidence type="ECO:0000256" key="1">
    <source>
        <dbReference type="SAM" id="MobiDB-lite"/>
    </source>
</evidence>
<feature type="compositionally biased region" description="Basic and acidic residues" evidence="1">
    <location>
        <begin position="215"/>
        <end position="230"/>
    </location>
</feature>
<gene>
    <name evidence="2" type="primary">LOC114342134</name>
</gene>
<feature type="compositionally biased region" description="Acidic residues" evidence="1">
    <location>
        <begin position="141"/>
        <end position="153"/>
    </location>
</feature>
<protein>
    <submittedName>
        <fullName evidence="2">Uncharacterized protein LOC114342134</fullName>
    </submittedName>
</protein>
<reference evidence="2" key="1">
    <citation type="submission" date="2025-08" db="UniProtKB">
        <authorList>
            <consortium name="RefSeq"/>
        </authorList>
    </citation>
    <scope>IDENTIFICATION</scope>
    <source>
        <tissue evidence="2">Whole insect</tissue>
    </source>
</reference>
<organism evidence="2">
    <name type="scientific">Diabrotica virgifera virgifera</name>
    <name type="common">western corn rootworm</name>
    <dbReference type="NCBI Taxonomy" id="50390"/>
    <lineage>
        <taxon>Eukaryota</taxon>
        <taxon>Metazoa</taxon>
        <taxon>Ecdysozoa</taxon>
        <taxon>Arthropoda</taxon>
        <taxon>Hexapoda</taxon>
        <taxon>Insecta</taxon>
        <taxon>Pterygota</taxon>
        <taxon>Neoptera</taxon>
        <taxon>Endopterygota</taxon>
        <taxon>Coleoptera</taxon>
        <taxon>Polyphaga</taxon>
        <taxon>Cucujiformia</taxon>
        <taxon>Chrysomeloidea</taxon>
        <taxon>Chrysomelidae</taxon>
        <taxon>Galerucinae</taxon>
        <taxon>Diabroticina</taxon>
        <taxon>Diabroticites</taxon>
        <taxon>Diabrotica</taxon>
    </lineage>
</organism>